<feature type="transmembrane region" description="Helical" evidence="2">
    <location>
        <begin position="149"/>
        <end position="166"/>
    </location>
</feature>
<evidence type="ECO:0000256" key="1">
    <source>
        <dbReference type="ARBA" id="ARBA00007362"/>
    </source>
</evidence>
<evidence type="ECO:0000259" key="3">
    <source>
        <dbReference type="Pfam" id="PF00892"/>
    </source>
</evidence>
<dbReference type="Proteomes" id="UP000320876">
    <property type="component" value="Unassembled WGS sequence"/>
</dbReference>
<keyword evidence="5" id="KW-1185">Reference proteome</keyword>
<sequence length="294" mass="29649">MGVVSRSWRLGTIPAPALFVLSGISMYLGAAMAVWLFGVATPAGVAWLRCLGAAVVLLAWRRPGRAAWRGRALLLAGAFGLVTAGMNVVFYEAIARLPLGTAVALEFVGPVVVAAFGSRGPRDLAALALVAAGVFCIADVQLAGSPAGVAFALAAAAAWAGYILLGRRVALGGGGIDSLAVGFALATVVLCPLALGTGGVWGSPRLLLLGIGVGVLSTVVPYALDQLVLRRVGQARFALLLALLPVTATVTGLVVLRQVPTPLEAIGTLGVVAGVALRSGKAKPGKVDDLPEPP</sequence>
<evidence type="ECO:0000256" key="2">
    <source>
        <dbReference type="SAM" id="Phobius"/>
    </source>
</evidence>
<accession>A0A542DDF8</accession>
<dbReference type="InterPro" id="IPR037185">
    <property type="entry name" value="EmrE-like"/>
</dbReference>
<dbReference type="GO" id="GO:0016020">
    <property type="term" value="C:membrane"/>
    <property type="evidence" value="ECO:0007669"/>
    <property type="project" value="InterPro"/>
</dbReference>
<feature type="domain" description="EamA" evidence="3">
    <location>
        <begin position="148"/>
        <end position="277"/>
    </location>
</feature>
<name>A0A542DDF8_AMYCI</name>
<feature type="transmembrane region" description="Helical" evidence="2">
    <location>
        <begin position="206"/>
        <end position="224"/>
    </location>
</feature>
<feature type="transmembrane region" description="Helical" evidence="2">
    <location>
        <begin position="72"/>
        <end position="91"/>
    </location>
</feature>
<feature type="transmembrane region" description="Helical" evidence="2">
    <location>
        <begin position="97"/>
        <end position="117"/>
    </location>
</feature>
<comment type="similarity">
    <text evidence="1">Belongs to the EamA transporter family.</text>
</comment>
<protein>
    <submittedName>
        <fullName evidence="4">Inner membrane transporter RhtA</fullName>
    </submittedName>
</protein>
<feature type="transmembrane region" description="Helical" evidence="2">
    <location>
        <begin position="124"/>
        <end position="143"/>
    </location>
</feature>
<evidence type="ECO:0000313" key="5">
    <source>
        <dbReference type="Proteomes" id="UP000320876"/>
    </source>
</evidence>
<keyword evidence="2" id="KW-1133">Transmembrane helix</keyword>
<evidence type="ECO:0000313" key="4">
    <source>
        <dbReference type="EMBL" id="TQJ01105.1"/>
    </source>
</evidence>
<keyword evidence="2" id="KW-0812">Transmembrane</keyword>
<feature type="transmembrane region" description="Helical" evidence="2">
    <location>
        <begin position="178"/>
        <end position="200"/>
    </location>
</feature>
<dbReference type="AlphaFoldDB" id="A0A542DDF8"/>
<keyword evidence="2" id="KW-0472">Membrane</keyword>
<dbReference type="InterPro" id="IPR000620">
    <property type="entry name" value="EamA_dom"/>
</dbReference>
<comment type="caution">
    <text evidence="4">The sequence shown here is derived from an EMBL/GenBank/DDBJ whole genome shotgun (WGS) entry which is preliminary data.</text>
</comment>
<reference evidence="4 5" key="1">
    <citation type="submission" date="2019-06" db="EMBL/GenBank/DDBJ databases">
        <title>Sequencing the genomes of 1000 actinobacteria strains.</title>
        <authorList>
            <person name="Klenk H.-P."/>
        </authorList>
    </citation>
    <scope>NUCLEOTIDE SEQUENCE [LARGE SCALE GENOMIC DNA]</scope>
    <source>
        <strain evidence="4 5">DSM 45679</strain>
    </source>
</reference>
<dbReference type="Pfam" id="PF00892">
    <property type="entry name" value="EamA"/>
    <property type="match status" value="1"/>
</dbReference>
<gene>
    <name evidence="4" type="ORF">FB471_0770</name>
</gene>
<proteinExistence type="inferred from homology"/>
<organism evidence="4 5">
    <name type="scientific">Amycolatopsis cihanbeyliensis</name>
    <dbReference type="NCBI Taxonomy" id="1128664"/>
    <lineage>
        <taxon>Bacteria</taxon>
        <taxon>Bacillati</taxon>
        <taxon>Actinomycetota</taxon>
        <taxon>Actinomycetes</taxon>
        <taxon>Pseudonocardiales</taxon>
        <taxon>Pseudonocardiaceae</taxon>
        <taxon>Amycolatopsis</taxon>
    </lineage>
</organism>
<dbReference type="SUPFAM" id="SSF103481">
    <property type="entry name" value="Multidrug resistance efflux transporter EmrE"/>
    <property type="match status" value="2"/>
</dbReference>
<dbReference type="EMBL" id="VFML01000001">
    <property type="protein sequence ID" value="TQJ01105.1"/>
    <property type="molecule type" value="Genomic_DNA"/>
</dbReference>
<feature type="transmembrane region" description="Helical" evidence="2">
    <location>
        <begin position="12"/>
        <end position="37"/>
    </location>
</feature>
<feature type="transmembrane region" description="Helical" evidence="2">
    <location>
        <begin position="236"/>
        <end position="256"/>
    </location>
</feature>
<feature type="transmembrane region" description="Helical" evidence="2">
    <location>
        <begin position="43"/>
        <end position="60"/>
    </location>
</feature>